<proteinExistence type="predicted"/>
<evidence type="ECO:0000313" key="2">
    <source>
        <dbReference type="Proteomes" id="UP001207626"/>
    </source>
</evidence>
<comment type="caution">
    <text evidence="1">The sequence shown here is derived from an EMBL/GenBank/DDBJ whole genome shotgun (WGS) entry which is preliminary data.</text>
</comment>
<keyword evidence="2" id="KW-1185">Reference proteome</keyword>
<sequence length="325" mass="37452">MGTISSEFPCKTGDLCFTVNIMNFFEFYQIKHKESWISGVLGTFGFSYNPGSSSKFFDISGRNGEFIDFFARLQSKLKEPLTHTCLEVDEVVIFLKKLHKSRKLPLIWINNYYLDYSSFYKISTYWSLVIVLGIESEKVTIFDNGIKSIPFQLFLDAVGKSGYVDLYYSDNGNLDWNREAKSLIIDGLSMSINCLKTNTINENHYKGISGMYYFAEEIDVFCNIHLFTQINKPGGLTQTRQSMGDLLLILTNQFSLFESGERFQSNNIYFQLASTWRKIGNLIYKYTLVHDNELLARINKLIYSAIEAEEKGLLILECVVKRLKK</sequence>
<dbReference type="Proteomes" id="UP001207626">
    <property type="component" value="Unassembled WGS sequence"/>
</dbReference>
<evidence type="ECO:0000313" key="1">
    <source>
        <dbReference type="EMBL" id="MCY9519789.1"/>
    </source>
</evidence>
<reference evidence="1 2" key="1">
    <citation type="submission" date="2022-05" db="EMBL/GenBank/DDBJ databases">
        <title>Genome Sequencing of Bee-Associated Microbes.</title>
        <authorList>
            <person name="Dunlap C."/>
        </authorList>
    </citation>
    <scope>NUCLEOTIDE SEQUENCE [LARGE SCALE GENOMIC DNA]</scope>
    <source>
        <strain evidence="1 2">NRRL NRS-1438</strain>
    </source>
</reference>
<accession>A0ABT4DQZ8</accession>
<dbReference type="EMBL" id="JAMDLW010000010">
    <property type="protein sequence ID" value="MCY9519789.1"/>
    <property type="molecule type" value="Genomic_DNA"/>
</dbReference>
<evidence type="ECO:0008006" key="3">
    <source>
        <dbReference type="Google" id="ProtNLM"/>
    </source>
</evidence>
<gene>
    <name evidence="1" type="ORF">M5X09_08850</name>
</gene>
<name>A0ABT4DQZ8_9BACL</name>
<protein>
    <recommendedName>
        <fullName evidence="3">Butirosin biosynthesis protein H N-terminal domain-containing protein</fullName>
    </recommendedName>
</protein>
<organism evidence="1 2">
    <name type="scientific">Paenibacillus apiarius</name>
    <dbReference type="NCBI Taxonomy" id="46240"/>
    <lineage>
        <taxon>Bacteria</taxon>
        <taxon>Bacillati</taxon>
        <taxon>Bacillota</taxon>
        <taxon>Bacilli</taxon>
        <taxon>Bacillales</taxon>
        <taxon>Paenibacillaceae</taxon>
        <taxon>Paenibacillus</taxon>
    </lineage>
</organism>
<dbReference type="RefSeq" id="WP_140397872.1">
    <property type="nucleotide sequence ID" value="NZ_JAMDLV010000001.1"/>
</dbReference>